<protein>
    <submittedName>
        <fullName evidence="1">Uncharacterized protein</fullName>
    </submittedName>
</protein>
<accession>A0A2P2IP52</accession>
<evidence type="ECO:0000313" key="1">
    <source>
        <dbReference type="EMBL" id="MBW82967.1"/>
    </source>
</evidence>
<organism evidence="1">
    <name type="scientific">Rhizophora mucronata</name>
    <name type="common">Asiatic mangrove</name>
    <dbReference type="NCBI Taxonomy" id="61149"/>
    <lineage>
        <taxon>Eukaryota</taxon>
        <taxon>Viridiplantae</taxon>
        <taxon>Streptophyta</taxon>
        <taxon>Embryophyta</taxon>
        <taxon>Tracheophyta</taxon>
        <taxon>Spermatophyta</taxon>
        <taxon>Magnoliopsida</taxon>
        <taxon>eudicotyledons</taxon>
        <taxon>Gunneridae</taxon>
        <taxon>Pentapetalae</taxon>
        <taxon>rosids</taxon>
        <taxon>fabids</taxon>
        <taxon>Malpighiales</taxon>
        <taxon>Rhizophoraceae</taxon>
        <taxon>Rhizophora</taxon>
    </lineage>
</organism>
<reference evidence="1" key="1">
    <citation type="submission" date="2018-02" db="EMBL/GenBank/DDBJ databases">
        <title>Rhizophora mucronata_Transcriptome.</title>
        <authorList>
            <person name="Meera S.P."/>
            <person name="Sreeshan A."/>
            <person name="Augustine A."/>
        </authorList>
    </citation>
    <scope>NUCLEOTIDE SEQUENCE</scope>
    <source>
        <tissue evidence="1">Leaf</tissue>
    </source>
</reference>
<dbReference type="EMBL" id="GGEC01002484">
    <property type="protein sequence ID" value="MBW82967.1"/>
    <property type="molecule type" value="Transcribed_RNA"/>
</dbReference>
<name>A0A2P2IP52_RHIMU</name>
<dbReference type="AlphaFoldDB" id="A0A2P2IP52"/>
<sequence>MHFIEIKFQLPEPVTKAQR</sequence>
<proteinExistence type="predicted"/>